<dbReference type="AlphaFoldDB" id="A0A178A3W1"/>
<dbReference type="Pfam" id="PF00356">
    <property type="entry name" value="LacI"/>
    <property type="match status" value="1"/>
</dbReference>
<keyword evidence="6" id="KW-1185">Reference proteome</keyword>
<dbReference type="PRINTS" id="PR00036">
    <property type="entry name" value="HTHLACI"/>
</dbReference>
<comment type="caution">
    <text evidence="5">The sequence shown here is derived from an EMBL/GenBank/DDBJ whole genome shotgun (WGS) entry which is preliminary data.</text>
</comment>
<dbReference type="PATRIC" id="fig|217031.6.peg.728"/>
<dbReference type="PANTHER" id="PTHR30146:SF146">
    <property type="entry name" value="HTH-TYPE TRANSCRIPTIONAL REGULATOR TRER"/>
    <property type="match status" value="1"/>
</dbReference>
<evidence type="ECO:0000313" key="5">
    <source>
        <dbReference type="EMBL" id="OAK74887.1"/>
    </source>
</evidence>
<feature type="domain" description="HTH lacI-type" evidence="4">
    <location>
        <begin position="2"/>
        <end position="56"/>
    </location>
</feature>
<organism evidence="5 6">
    <name type="scientific">Lederbergia galactosidilytica</name>
    <dbReference type="NCBI Taxonomy" id="217031"/>
    <lineage>
        <taxon>Bacteria</taxon>
        <taxon>Bacillati</taxon>
        <taxon>Bacillota</taxon>
        <taxon>Bacilli</taxon>
        <taxon>Bacillales</taxon>
        <taxon>Bacillaceae</taxon>
        <taxon>Lederbergia</taxon>
    </lineage>
</organism>
<dbReference type="InterPro" id="IPR001761">
    <property type="entry name" value="Peripla_BP/Lac1_sug-bd_dom"/>
</dbReference>
<dbReference type="Gene3D" id="3.40.50.2300">
    <property type="match status" value="2"/>
</dbReference>
<evidence type="ECO:0000256" key="2">
    <source>
        <dbReference type="ARBA" id="ARBA00023125"/>
    </source>
</evidence>
<dbReference type="EMBL" id="LDJR01000016">
    <property type="protein sequence ID" value="OAK74887.1"/>
    <property type="molecule type" value="Genomic_DNA"/>
</dbReference>
<evidence type="ECO:0000259" key="4">
    <source>
        <dbReference type="PROSITE" id="PS50932"/>
    </source>
</evidence>
<dbReference type="InterPro" id="IPR028082">
    <property type="entry name" value="Peripla_BP_I"/>
</dbReference>
<dbReference type="CDD" id="cd01542">
    <property type="entry name" value="PBP1_TreR-like"/>
    <property type="match status" value="1"/>
</dbReference>
<dbReference type="SUPFAM" id="SSF53822">
    <property type="entry name" value="Periplasmic binding protein-like I"/>
    <property type="match status" value="1"/>
</dbReference>
<sequence length="329" mass="36823">MITILDIAKMANVSRTTVSRVLNNNGYVSAEARERVLKVIKETGYVPSQQAKSLRTKETKVVGVILPKISTETSSKVVSGIDKVLSEHGYQILLAITNLQVEKEIEYLKLLANRQVDGIILVATNVQQELVEEIQNLRVPFIVIGQNMPGIPSVYYDDYQAAKFLTQTIINKGQKKIAYIGVHETDQAVGVLRKKGYIDALKENHIPINENWMEIGGFHLESGYECMKKIIKNNKDLPEAIFATTDRIAIGAMSYLTEKNIRIPEDMKIVSIGASELSKYSSPKLTTIDYENEKAGKAGAEILYKKMKQESMEAEKIVLNYRLIIGNTL</sequence>
<evidence type="ECO:0000256" key="1">
    <source>
        <dbReference type="ARBA" id="ARBA00023015"/>
    </source>
</evidence>
<keyword evidence="1" id="KW-0805">Transcription regulation</keyword>
<dbReference type="PANTHER" id="PTHR30146">
    <property type="entry name" value="LACI-RELATED TRANSCRIPTIONAL REPRESSOR"/>
    <property type="match status" value="1"/>
</dbReference>
<dbReference type="RefSeq" id="WP_057984875.1">
    <property type="nucleotide sequence ID" value="NZ_JAGGKH010000027.1"/>
</dbReference>
<dbReference type="Proteomes" id="UP000077881">
    <property type="component" value="Unassembled WGS sequence"/>
</dbReference>
<protein>
    <submittedName>
        <fullName evidence="5">DNA-binding protein</fullName>
    </submittedName>
</protein>
<name>A0A178A3W1_9BACI</name>
<dbReference type="Gene3D" id="1.10.260.40">
    <property type="entry name" value="lambda repressor-like DNA-binding domains"/>
    <property type="match status" value="1"/>
</dbReference>
<dbReference type="CDD" id="cd01392">
    <property type="entry name" value="HTH_LacI"/>
    <property type="match status" value="1"/>
</dbReference>
<keyword evidence="2 5" id="KW-0238">DNA-binding</keyword>
<dbReference type="Pfam" id="PF00532">
    <property type="entry name" value="Peripla_BP_1"/>
    <property type="match status" value="1"/>
</dbReference>
<accession>A0A178A3W1</accession>
<dbReference type="STRING" id="217031.ABB05_03335"/>
<dbReference type="OrthoDB" id="3180992at2"/>
<dbReference type="SMART" id="SM00354">
    <property type="entry name" value="HTH_LACI"/>
    <property type="match status" value="1"/>
</dbReference>
<keyword evidence="3" id="KW-0804">Transcription</keyword>
<gene>
    <name evidence="5" type="ORF">ABB05_03335</name>
</gene>
<dbReference type="PROSITE" id="PS00356">
    <property type="entry name" value="HTH_LACI_1"/>
    <property type="match status" value="1"/>
</dbReference>
<dbReference type="InterPro" id="IPR010982">
    <property type="entry name" value="Lambda_DNA-bd_dom_sf"/>
</dbReference>
<dbReference type="PROSITE" id="PS50932">
    <property type="entry name" value="HTH_LACI_2"/>
    <property type="match status" value="1"/>
</dbReference>
<reference evidence="5 6" key="1">
    <citation type="submission" date="2015-05" db="EMBL/GenBank/DDBJ databases">
        <title>Comparison of genome.</title>
        <authorList>
            <person name="Zheng Z."/>
            <person name="Sun M."/>
        </authorList>
    </citation>
    <scope>NUCLEOTIDE SEQUENCE [LARGE SCALE GENOMIC DNA]</scope>
    <source>
        <strain evidence="5 6">G25-74</strain>
    </source>
</reference>
<evidence type="ECO:0000313" key="6">
    <source>
        <dbReference type="Proteomes" id="UP000077881"/>
    </source>
</evidence>
<dbReference type="SUPFAM" id="SSF47413">
    <property type="entry name" value="lambda repressor-like DNA-binding domains"/>
    <property type="match status" value="1"/>
</dbReference>
<dbReference type="GO" id="GO:0000976">
    <property type="term" value="F:transcription cis-regulatory region binding"/>
    <property type="evidence" value="ECO:0007669"/>
    <property type="project" value="TreeGrafter"/>
</dbReference>
<evidence type="ECO:0000256" key="3">
    <source>
        <dbReference type="ARBA" id="ARBA00023163"/>
    </source>
</evidence>
<dbReference type="GO" id="GO:0003700">
    <property type="term" value="F:DNA-binding transcription factor activity"/>
    <property type="evidence" value="ECO:0007669"/>
    <property type="project" value="TreeGrafter"/>
</dbReference>
<proteinExistence type="predicted"/>
<dbReference type="InterPro" id="IPR000843">
    <property type="entry name" value="HTH_LacI"/>
</dbReference>